<organism evidence="12 13">
    <name type="scientific">Luteimonas wenzhouensis</name>
    <dbReference type="NCBI Taxonomy" id="2599615"/>
    <lineage>
        <taxon>Bacteria</taxon>
        <taxon>Pseudomonadati</taxon>
        <taxon>Pseudomonadota</taxon>
        <taxon>Gammaproteobacteria</taxon>
        <taxon>Lysobacterales</taxon>
        <taxon>Lysobacteraceae</taxon>
        <taxon>Luteimonas</taxon>
    </lineage>
</organism>
<dbReference type="GO" id="GO:0006935">
    <property type="term" value="P:chemotaxis"/>
    <property type="evidence" value="ECO:0007669"/>
    <property type="project" value="UniProtKB-KW"/>
</dbReference>
<evidence type="ECO:0000313" key="13">
    <source>
        <dbReference type="Proteomes" id="UP000315949"/>
    </source>
</evidence>
<keyword evidence="4" id="KW-1003">Cell membrane</keyword>
<evidence type="ECO:0000313" key="12">
    <source>
        <dbReference type="EMBL" id="TWT18023.1"/>
    </source>
</evidence>
<dbReference type="Proteomes" id="UP000315949">
    <property type="component" value="Unassembled WGS sequence"/>
</dbReference>
<evidence type="ECO:0000256" key="3">
    <source>
        <dbReference type="ARBA" id="ARBA00008281"/>
    </source>
</evidence>
<keyword evidence="9 10" id="KW-0472">Membrane</keyword>
<evidence type="ECO:0000256" key="4">
    <source>
        <dbReference type="ARBA" id="ARBA00022475"/>
    </source>
</evidence>
<feature type="compositionally biased region" description="Basic residues" evidence="11">
    <location>
        <begin position="29"/>
        <end position="38"/>
    </location>
</feature>
<dbReference type="InterPro" id="IPR005503">
    <property type="entry name" value="FliL"/>
</dbReference>
<keyword evidence="6 10" id="KW-0812">Transmembrane</keyword>
<keyword evidence="10" id="KW-0997">Cell inner membrane</keyword>
<dbReference type="OrthoDB" id="5616092at2"/>
<proteinExistence type="inferred from homology"/>
<accession>A0A5C5TUW8</accession>
<dbReference type="GO" id="GO:0071978">
    <property type="term" value="P:bacterial-type flagellum-dependent swarming motility"/>
    <property type="evidence" value="ECO:0007669"/>
    <property type="project" value="TreeGrafter"/>
</dbReference>
<comment type="subcellular location">
    <subcellularLocation>
        <location evidence="10">Cell inner membrane</location>
    </subcellularLocation>
    <subcellularLocation>
        <location evidence="2">Cell membrane</location>
        <topology evidence="2">Single-pass membrane protein</topology>
    </subcellularLocation>
</comment>
<comment type="function">
    <text evidence="1 10">Controls the rotational direction of flagella during chemotaxis.</text>
</comment>
<keyword evidence="13" id="KW-1185">Reference proteome</keyword>
<evidence type="ECO:0000256" key="7">
    <source>
        <dbReference type="ARBA" id="ARBA00022779"/>
    </source>
</evidence>
<dbReference type="GO" id="GO:0009425">
    <property type="term" value="C:bacterial-type flagellum basal body"/>
    <property type="evidence" value="ECO:0007669"/>
    <property type="project" value="InterPro"/>
</dbReference>
<evidence type="ECO:0000256" key="8">
    <source>
        <dbReference type="ARBA" id="ARBA00022989"/>
    </source>
</evidence>
<keyword evidence="12" id="KW-0969">Cilium</keyword>
<dbReference type="EMBL" id="VOHE01000006">
    <property type="protein sequence ID" value="TWT18023.1"/>
    <property type="molecule type" value="Genomic_DNA"/>
</dbReference>
<dbReference type="PANTHER" id="PTHR35091:SF2">
    <property type="entry name" value="FLAGELLAR PROTEIN FLIL"/>
    <property type="match status" value="1"/>
</dbReference>
<dbReference type="Pfam" id="PF03748">
    <property type="entry name" value="FliL"/>
    <property type="match status" value="1"/>
</dbReference>
<evidence type="ECO:0000256" key="9">
    <source>
        <dbReference type="ARBA" id="ARBA00023136"/>
    </source>
</evidence>
<sequence length="208" mass="22887">MPRRDRPPSRLRHPRPAPPRQNPAAGAARRLHQARHRSSGACPVSAAAANPKSQAPEQKARRRAWPWILAIVVLAAAGAGGWWWWQDRQAAAEDAADARPDKQPAQYIAVEPSFVVNLADPGGNRYLQADVQVVSRDPATVDAVHAHLPSVRNRLLLLFGQQESTRLAQRAGKERLQEVAREEVRALLRSEGAPDKVEAVIFTSLVTQ</sequence>
<evidence type="ECO:0000256" key="1">
    <source>
        <dbReference type="ARBA" id="ARBA00002254"/>
    </source>
</evidence>
<keyword evidence="12" id="KW-0282">Flagellum</keyword>
<name>A0A5C5TUW8_9GAMM</name>
<feature type="region of interest" description="Disordered" evidence="11">
    <location>
        <begin position="1"/>
        <end position="59"/>
    </location>
</feature>
<keyword evidence="8 10" id="KW-1133">Transmembrane helix</keyword>
<dbReference type="AlphaFoldDB" id="A0A5C5TUW8"/>
<gene>
    <name evidence="12" type="ORF">FQY79_12000</name>
</gene>
<protein>
    <recommendedName>
        <fullName evidence="10">Flagellar protein FliL</fullName>
    </recommendedName>
</protein>
<feature type="transmembrane region" description="Helical" evidence="10">
    <location>
        <begin position="64"/>
        <end position="85"/>
    </location>
</feature>
<evidence type="ECO:0000256" key="2">
    <source>
        <dbReference type="ARBA" id="ARBA00004162"/>
    </source>
</evidence>
<keyword evidence="7 10" id="KW-0283">Flagellar rotation</keyword>
<comment type="similarity">
    <text evidence="3 10">Belongs to the FliL family.</text>
</comment>
<evidence type="ECO:0000256" key="5">
    <source>
        <dbReference type="ARBA" id="ARBA00022500"/>
    </source>
</evidence>
<evidence type="ECO:0000256" key="6">
    <source>
        <dbReference type="ARBA" id="ARBA00022692"/>
    </source>
</evidence>
<dbReference type="GO" id="GO:0005886">
    <property type="term" value="C:plasma membrane"/>
    <property type="evidence" value="ECO:0007669"/>
    <property type="project" value="UniProtKB-SubCell"/>
</dbReference>
<comment type="caution">
    <text evidence="12">The sequence shown here is derived from an EMBL/GenBank/DDBJ whole genome shotgun (WGS) entry which is preliminary data.</text>
</comment>
<keyword evidence="5 10" id="KW-0145">Chemotaxis</keyword>
<evidence type="ECO:0000256" key="10">
    <source>
        <dbReference type="RuleBase" id="RU364125"/>
    </source>
</evidence>
<evidence type="ECO:0000256" key="11">
    <source>
        <dbReference type="SAM" id="MobiDB-lite"/>
    </source>
</evidence>
<dbReference type="PANTHER" id="PTHR35091">
    <property type="entry name" value="FLAGELLAR PROTEIN FLIL"/>
    <property type="match status" value="1"/>
</dbReference>
<keyword evidence="12" id="KW-0966">Cell projection</keyword>
<reference evidence="12 13" key="1">
    <citation type="submission" date="2019-07" db="EMBL/GenBank/DDBJ databases">
        <title>Luteimonas sp. YD-1 nov., isolated from acidic soil.</title>
        <authorList>
            <person name="Zhou J."/>
        </authorList>
    </citation>
    <scope>NUCLEOTIDE SEQUENCE [LARGE SCALE GENOMIC DNA]</scope>
    <source>
        <strain evidence="12 13">YD-1</strain>
    </source>
</reference>